<dbReference type="EMBL" id="ML119147">
    <property type="protein sequence ID" value="RPB09869.1"/>
    <property type="molecule type" value="Genomic_DNA"/>
</dbReference>
<proteinExistence type="predicted"/>
<name>A0A3N4KKH2_9PEZI</name>
<feature type="region of interest" description="Disordered" evidence="1">
    <location>
        <begin position="1"/>
        <end position="21"/>
    </location>
</feature>
<evidence type="ECO:0000313" key="3">
    <source>
        <dbReference type="Proteomes" id="UP000277580"/>
    </source>
</evidence>
<feature type="region of interest" description="Disordered" evidence="1">
    <location>
        <begin position="387"/>
        <end position="407"/>
    </location>
</feature>
<evidence type="ECO:0000313" key="2">
    <source>
        <dbReference type="EMBL" id="RPB09869.1"/>
    </source>
</evidence>
<dbReference type="OrthoDB" id="5401697at2759"/>
<dbReference type="Proteomes" id="UP000277580">
    <property type="component" value="Unassembled WGS sequence"/>
</dbReference>
<dbReference type="AlphaFoldDB" id="A0A3N4KKH2"/>
<protein>
    <submittedName>
        <fullName evidence="2">Uncharacterized protein</fullName>
    </submittedName>
</protein>
<feature type="region of interest" description="Disordered" evidence="1">
    <location>
        <begin position="51"/>
        <end position="72"/>
    </location>
</feature>
<keyword evidence="3" id="KW-1185">Reference proteome</keyword>
<gene>
    <name evidence="2" type="ORF">P167DRAFT_547628</name>
</gene>
<accession>A0A3N4KKH2</accession>
<dbReference type="InParanoid" id="A0A3N4KKH2"/>
<reference evidence="2 3" key="1">
    <citation type="journal article" date="2018" name="Nat. Ecol. Evol.">
        <title>Pezizomycetes genomes reveal the molecular basis of ectomycorrhizal truffle lifestyle.</title>
        <authorList>
            <person name="Murat C."/>
            <person name="Payen T."/>
            <person name="Noel B."/>
            <person name="Kuo A."/>
            <person name="Morin E."/>
            <person name="Chen J."/>
            <person name="Kohler A."/>
            <person name="Krizsan K."/>
            <person name="Balestrini R."/>
            <person name="Da Silva C."/>
            <person name="Montanini B."/>
            <person name="Hainaut M."/>
            <person name="Levati E."/>
            <person name="Barry K.W."/>
            <person name="Belfiori B."/>
            <person name="Cichocki N."/>
            <person name="Clum A."/>
            <person name="Dockter R.B."/>
            <person name="Fauchery L."/>
            <person name="Guy J."/>
            <person name="Iotti M."/>
            <person name="Le Tacon F."/>
            <person name="Lindquist E.A."/>
            <person name="Lipzen A."/>
            <person name="Malagnac F."/>
            <person name="Mello A."/>
            <person name="Molinier V."/>
            <person name="Miyauchi S."/>
            <person name="Poulain J."/>
            <person name="Riccioni C."/>
            <person name="Rubini A."/>
            <person name="Sitrit Y."/>
            <person name="Splivallo R."/>
            <person name="Traeger S."/>
            <person name="Wang M."/>
            <person name="Zifcakova L."/>
            <person name="Wipf D."/>
            <person name="Zambonelli A."/>
            <person name="Paolocci F."/>
            <person name="Nowrousian M."/>
            <person name="Ottonello S."/>
            <person name="Baldrian P."/>
            <person name="Spatafora J.W."/>
            <person name="Henrissat B."/>
            <person name="Nagy L.G."/>
            <person name="Aury J.M."/>
            <person name="Wincker P."/>
            <person name="Grigoriev I.V."/>
            <person name="Bonfante P."/>
            <person name="Martin F.M."/>
        </authorList>
    </citation>
    <scope>NUCLEOTIDE SEQUENCE [LARGE SCALE GENOMIC DNA]</scope>
    <source>
        <strain evidence="2 3">CCBAS932</strain>
    </source>
</reference>
<feature type="compositionally biased region" description="Basic and acidic residues" evidence="1">
    <location>
        <begin position="389"/>
        <end position="400"/>
    </location>
</feature>
<sequence>MPHTLSYSESTSSSPDLEFSPSRKNVFYIPIPPSGEIVFQSLTREQKRLLRNMGKPSPKQIFDESPPPTPEKRTFRRYSLVLSPVLPVSEDSDNPAYEMSPKVRESTEKVRLYKERLVAMRASRSPGSTSASVSSVTGSDVNTEKVVKASDNNSMRFEYPGVNESEDAHIQVCEAAHMPVMVGEGENKDGAWEPLCSGADEGRPFGLEGLGISVWTENTYNTGKLFKNDCSEGNFTVGSATERDEPTSGEVATTSADAVTLSTAPDIHQSHSCCNLLDVDCLMDFRVHEAAITPVPVKISDREDGIWEPIFSGSSKDKSLGLEGLGISIWIGSTHSVEKLAQGSCSDDVVAINTAVGSEGSDVWEDIALSDDEVNVPMENTITLADVRSPPERDTAHHDAPSTPTIGDKSRLPSFVFSPGRRLCCTGPVSRSVLLLQWGWMSATLARKEGEFNYLERRIEKARKNIGNLYFANKVMA</sequence>
<evidence type="ECO:0000256" key="1">
    <source>
        <dbReference type="SAM" id="MobiDB-lite"/>
    </source>
</evidence>
<organism evidence="2 3">
    <name type="scientific">Morchella conica CCBAS932</name>
    <dbReference type="NCBI Taxonomy" id="1392247"/>
    <lineage>
        <taxon>Eukaryota</taxon>
        <taxon>Fungi</taxon>
        <taxon>Dikarya</taxon>
        <taxon>Ascomycota</taxon>
        <taxon>Pezizomycotina</taxon>
        <taxon>Pezizomycetes</taxon>
        <taxon>Pezizales</taxon>
        <taxon>Morchellaceae</taxon>
        <taxon>Morchella</taxon>
    </lineage>
</organism>